<dbReference type="Pfam" id="PF17384">
    <property type="entry name" value="DUF150_C"/>
    <property type="match status" value="1"/>
</dbReference>
<dbReference type="OrthoDB" id="9805006at2"/>
<name>A0A1E5QLI1_9CYAN</name>
<dbReference type="InterPro" id="IPR035956">
    <property type="entry name" value="RimP_N_sf"/>
</dbReference>
<protein>
    <recommendedName>
        <fullName evidence="3">Ribosome maturation factor RimP</fullName>
    </recommendedName>
</protein>
<keyword evidence="1 3" id="KW-0963">Cytoplasm</keyword>
<comment type="similarity">
    <text evidence="3">Belongs to the RimP family.</text>
</comment>
<evidence type="ECO:0000256" key="1">
    <source>
        <dbReference type="ARBA" id="ARBA00022490"/>
    </source>
</evidence>
<comment type="function">
    <text evidence="3">Required for maturation of 30S ribosomal subunits.</text>
</comment>
<dbReference type="InterPro" id="IPR003728">
    <property type="entry name" value="Ribosome_maturation_RimP"/>
</dbReference>
<sequence>MTHPLIPQILDLASPVAEQLGLEVVGAVFQTNQSPPVLRVDIRNPQQDTGLDDCERMSRALEATLDATDIIPDAYVLEISSPGVSRQLTTDREFSAFKGFAVVVTTEPPYAGQTEWRGKLQSRDETMLYLNQKGRTHSIPRQQIVRVQFDEQH</sequence>
<accession>A0A1E5QLI1</accession>
<dbReference type="GO" id="GO:0000028">
    <property type="term" value="P:ribosomal small subunit assembly"/>
    <property type="evidence" value="ECO:0007669"/>
    <property type="project" value="TreeGrafter"/>
</dbReference>
<dbReference type="EMBL" id="MJGC01000050">
    <property type="protein sequence ID" value="OEJ75464.1"/>
    <property type="molecule type" value="Genomic_DNA"/>
</dbReference>
<gene>
    <name evidence="3" type="primary">rimP</name>
    <name evidence="6" type="ORF">BH720_09465</name>
</gene>
<feature type="domain" description="Ribosome maturation factor RimP N-terminal" evidence="4">
    <location>
        <begin position="13"/>
        <end position="84"/>
    </location>
</feature>
<evidence type="ECO:0000259" key="5">
    <source>
        <dbReference type="Pfam" id="PF17384"/>
    </source>
</evidence>
<dbReference type="Gene3D" id="3.30.300.70">
    <property type="entry name" value="RimP-like superfamily, N-terminal"/>
    <property type="match status" value="1"/>
</dbReference>
<proteinExistence type="inferred from homology"/>
<dbReference type="GO" id="GO:0005829">
    <property type="term" value="C:cytosol"/>
    <property type="evidence" value="ECO:0007669"/>
    <property type="project" value="TreeGrafter"/>
</dbReference>
<dbReference type="RefSeq" id="WP_069966944.1">
    <property type="nucleotide sequence ID" value="NZ_CM124774.1"/>
</dbReference>
<reference evidence="6" key="1">
    <citation type="submission" date="2016-09" db="EMBL/GenBank/DDBJ databases">
        <title>Draft genome of thermotolerant cyanobacterium Desertifilum sp. strain IPPAS B-1220.</title>
        <authorList>
            <person name="Sinetova M.A."/>
            <person name="Bolakhan K."/>
            <person name="Zayadan B.K."/>
            <person name="Mironov K.S."/>
            <person name="Ustinova V."/>
            <person name="Kupriyanova E.V."/>
            <person name="Sidorov R.A."/>
            <person name="Skrypnik A.N."/>
            <person name="Gogoleva N.E."/>
            <person name="Gogolev Y.V."/>
            <person name="Los D.A."/>
        </authorList>
    </citation>
    <scope>NUCLEOTIDE SEQUENCE [LARGE SCALE GENOMIC DNA]</scope>
    <source>
        <strain evidence="6">IPPAS B-1220</strain>
    </source>
</reference>
<dbReference type="AlphaFoldDB" id="A0A1E5QLI1"/>
<evidence type="ECO:0000313" key="6">
    <source>
        <dbReference type="EMBL" id="OEJ75464.1"/>
    </source>
</evidence>
<dbReference type="HAMAP" id="MF_01077">
    <property type="entry name" value="RimP"/>
    <property type="match status" value="1"/>
</dbReference>
<dbReference type="SUPFAM" id="SSF74942">
    <property type="entry name" value="YhbC-like, C-terminal domain"/>
    <property type="match status" value="1"/>
</dbReference>
<dbReference type="InterPro" id="IPR036847">
    <property type="entry name" value="RimP_C_sf"/>
</dbReference>
<dbReference type="PANTHER" id="PTHR33867">
    <property type="entry name" value="RIBOSOME MATURATION FACTOR RIMP"/>
    <property type="match status" value="1"/>
</dbReference>
<dbReference type="CDD" id="cd01734">
    <property type="entry name" value="YlxS_C"/>
    <property type="match status" value="1"/>
</dbReference>
<feature type="domain" description="Ribosome maturation factor RimP C-terminal" evidence="5">
    <location>
        <begin position="88"/>
        <end position="147"/>
    </location>
</feature>
<keyword evidence="2 3" id="KW-0690">Ribosome biogenesis</keyword>
<evidence type="ECO:0000256" key="2">
    <source>
        <dbReference type="ARBA" id="ARBA00022517"/>
    </source>
</evidence>
<dbReference type="NCBIfam" id="NF000935">
    <property type="entry name" value="PRK00092.3-3"/>
    <property type="match status" value="1"/>
</dbReference>
<dbReference type="GO" id="GO:0006412">
    <property type="term" value="P:translation"/>
    <property type="evidence" value="ECO:0007669"/>
    <property type="project" value="TreeGrafter"/>
</dbReference>
<evidence type="ECO:0000259" key="4">
    <source>
        <dbReference type="Pfam" id="PF02576"/>
    </source>
</evidence>
<dbReference type="FunFam" id="3.30.300.70:FF:000001">
    <property type="entry name" value="Ribosome maturation factor RimP"/>
    <property type="match status" value="1"/>
</dbReference>
<comment type="caution">
    <text evidence="6">The sequence shown here is derived from an EMBL/GenBank/DDBJ whole genome shotgun (WGS) entry which is preliminary data.</text>
</comment>
<dbReference type="STRING" id="1781255.BH720_09465"/>
<dbReference type="SUPFAM" id="SSF75420">
    <property type="entry name" value="YhbC-like, N-terminal domain"/>
    <property type="match status" value="1"/>
</dbReference>
<comment type="subcellular location">
    <subcellularLocation>
        <location evidence="3">Cytoplasm</location>
    </subcellularLocation>
</comment>
<dbReference type="Gene3D" id="2.30.30.180">
    <property type="entry name" value="Ribosome maturation factor RimP, C-terminal domain"/>
    <property type="match status" value="1"/>
</dbReference>
<dbReference type="PANTHER" id="PTHR33867:SF1">
    <property type="entry name" value="RIBOSOME MATURATION FACTOR RIMP"/>
    <property type="match status" value="1"/>
</dbReference>
<evidence type="ECO:0000256" key="3">
    <source>
        <dbReference type="HAMAP-Rule" id="MF_01077"/>
    </source>
</evidence>
<organism evidence="6">
    <name type="scientific">Desertifilum tharense IPPAS B-1220</name>
    <dbReference type="NCBI Taxonomy" id="1781255"/>
    <lineage>
        <taxon>Bacteria</taxon>
        <taxon>Bacillati</taxon>
        <taxon>Cyanobacteriota</taxon>
        <taxon>Cyanophyceae</taxon>
        <taxon>Desertifilales</taxon>
        <taxon>Desertifilaceae</taxon>
        <taxon>Desertifilum</taxon>
    </lineage>
</organism>
<dbReference type="InterPro" id="IPR028989">
    <property type="entry name" value="RimP_N"/>
</dbReference>
<dbReference type="Pfam" id="PF02576">
    <property type="entry name" value="RimP_N"/>
    <property type="match status" value="1"/>
</dbReference>
<dbReference type="InterPro" id="IPR028998">
    <property type="entry name" value="RimP_C"/>
</dbReference>